<evidence type="ECO:0000259" key="4">
    <source>
        <dbReference type="SMART" id="SM00382"/>
    </source>
</evidence>
<dbReference type="GO" id="GO:0005524">
    <property type="term" value="F:ATP binding"/>
    <property type="evidence" value="ECO:0007669"/>
    <property type="project" value="UniProtKB-KW"/>
</dbReference>
<evidence type="ECO:0000313" key="6">
    <source>
        <dbReference type="Proteomes" id="UP000063789"/>
    </source>
</evidence>
<dbReference type="KEGG" id="goq:ACH46_19240"/>
<keyword evidence="3 5" id="KW-0067">ATP-binding</keyword>
<gene>
    <name evidence="5" type="ORF">ACH46_19240</name>
</gene>
<reference evidence="5 6" key="2">
    <citation type="journal article" date="2017" name="Int. J. Syst. Evol. Microbiol.">
        <title>Gordonia phthalatica sp. nov., a di-n-butyl phthalate-degrading bacterium isolated from activated sludge.</title>
        <authorList>
            <person name="Jin D."/>
            <person name="Kong X."/>
            <person name="Jia M."/>
            <person name="Yu X."/>
            <person name="Wang X."/>
            <person name="Zhuang X."/>
            <person name="Deng Y."/>
            <person name="Bai Z."/>
        </authorList>
    </citation>
    <scope>NUCLEOTIDE SEQUENCE [LARGE SCALE GENOMIC DNA]</scope>
    <source>
        <strain evidence="5 6">QH-11</strain>
    </source>
</reference>
<dbReference type="NCBIfam" id="NF038214">
    <property type="entry name" value="IS21_help_AAA"/>
    <property type="match status" value="1"/>
</dbReference>
<keyword evidence="6" id="KW-1185">Reference proteome</keyword>
<reference evidence="6" key="1">
    <citation type="submission" date="2015-06" db="EMBL/GenBank/DDBJ databases">
        <title>Complete genome sequence and metabolic analysis of phthalate degradation pathway in Gordonia sp. QH-11.</title>
        <authorList>
            <person name="Jin D."/>
            <person name="Kong X."/>
            <person name="Bai Z."/>
        </authorList>
    </citation>
    <scope>NUCLEOTIDE SEQUENCE [LARGE SCALE GENOMIC DNA]</scope>
    <source>
        <strain evidence="6">QH-11</strain>
    </source>
</reference>
<dbReference type="Proteomes" id="UP000063789">
    <property type="component" value="Chromosome"/>
</dbReference>
<dbReference type="InterPro" id="IPR027417">
    <property type="entry name" value="P-loop_NTPase"/>
</dbReference>
<dbReference type="STRING" id="1136941.ACH46_19240"/>
<dbReference type="InterPro" id="IPR047661">
    <property type="entry name" value="IstB"/>
</dbReference>
<dbReference type="OrthoDB" id="9773429at2"/>
<comment type="similarity">
    <text evidence="1">Belongs to the IS21/IS1162 putative ATP-binding protein family.</text>
</comment>
<sequence>MTTTTSTPVAPQTVPPLPADLDHALRRLKLASIRRSAPEVLLTAKTQRWTPEEVLRTLVETEIAARDASNIRNRLKAAGFPVTKTLESFDVAASSIPANTFEYLSSLEWVRAQHNVALIGPAGTGKSHTLIGLGIAAVHAGHKVRYFTAADLVETLYRGLADNTVGRTIDTLLRQDLLILDEIGFAPLDDTGTQLLFRLVAGAYERRSLAIASHWPFEQWGRFLPEHTTAASILDRLLHHATIVITDGDSYRMTHRTEVPPT</sequence>
<evidence type="ECO:0000313" key="5">
    <source>
        <dbReference type="EMBL" id="ALG86234.1"/>
    </source>
</evidence>
<dbReference type="InterPro" id="IPR028350">
    <property type="entry name" value="DNAC/IstB-like"/>
</dbReference>
<dbReference type="InterPro" id="IPR002611">
    <property type="entry name" value="IstB_ATP-bd"/>
</dbReference>
<protein>
    <submittedName>
        <fullName evidence="5">ATP-binding protein</fullName>
    </submittedName>
</protein>
<dbReference type="InterPro" id="IPR003593">
    <property type="entry name" value="AAA+_ATPase"/>
</dbReference>
<dbReference type="PANTHER" id="PTHR30050">
    <property type="entry name" value="CHROMOSOMAL REPLICATION INITIATOR PROTEIN DNAA"/>
    <property type="match status" value="1"/>
</dbReference>
<dbReference type="Pfam" id="PF01695">
    <property type="entry name" value="IstB_IS21"/>
    <property type="match status" value="1"/>
</dbReference>
<dbReference type="PATRIC" id="fig|1136941.3.peg.3937"/>
<keyword evidence="2" id="KW-0547">Nucleotide-binding</keyword>
<dbReference type="GeneID" id="80263207"/>
<accession>A0A0N9N6N8</accession>
<evidence type="ECO:0000256" key="3">
    <source>
        <dbReference type="ARBA" id="ARBA00022840"/>
    </source>
</evidence>
<dbReference type="PANTHER" id="PTHR30050:SF4">
    <property type="entry name" value="ATP-BINDING PROTEIN RV3427C IN INSERTION SEQUENCE-RELATED"/>
    <property type="match status" value="1"/>
</dbReference>
<dbReference type="PIRSF" id="PIRSF003073">
    <property type="entry name" value="DNAC_TnpB_IstB"/>
    <property type="match status" value="1"/>
</dbReference>
<dbReference type="EMBL" id="CP011853">
    <property type="protein sequence ID" value="ALG86234.1"/>
    <property type="molecule type" value="Genomic_DNA"/>
</dbReference>
<name>A0A0N9N6N8_9ACTN</name>
<evidence type="ECO:0000256" key="1">
    <source>
        <dbReference type="ARBA" id="ARBA00008059"/>
    </source>
</evidence>
<organism evidence="5 6">
    <name type="scientific">Gordonia phthalatica</name>
    <dbReference type="NCBI Taxonomy" id="1136941"/>
    <lineage>
        <taxon>Bacteria</taxon>
        <taxon>Bacillati</taxon>
        <taxon>Actinomycetota</taxon>
        <taxon>Actinomycetes</taxon>
        <taxon>Mycobacteriales</taxon>
        <taxon>Gordoniaceae</taxon>
        <taxon>Gordonia</taxon>
    </lineage>
</organism>
<feature type="domain" description="AAA+ ATPase" evidence="4">
    <location>
        <begin position="112"/>
        <end position="244"/>
    </location>
</feature>
<dbReference type="RefSeq" id="WP_062394395.1">
    <property type="nucleotide sequence ID" value="NZ_CP011853.1"/>
</dbReference>
<dbReference type="SUPFAM" id="SSF52540">
    <property type="entry name" value="P-loop containing nucleoside triphosphate hydrolases"/>
    <property type="match status" value="1"/>
</dbReference>
<dbReference type="SMART" id="SM00382">
    <property type="entry name" value="AAA"/>
    <property type="match status" value="1"/>
</dbReference>
<dbReference type="AlphaFoldDB" id="A0A0N9N6N8"/>
<dbReference type="GO" id="GO:0006260">
    <property type="term" value="P:DNA replication"/>
    <property type="evidence" value="ECO:0007669"/>
    <property type="project" value="TreeGrafter"/>
</dbReference>
<dbReference type="CDD" id="cd00009">
    <property type="entry name" value="AAA"/>
    <property type="match status" value="1"/>
</dbReference>
<evidence type="ECO:0000256" key="2">
    <source>
        <dbReference type="ARBA" id="ARBA00022741"/>
    </source>
</evidence>
<proteinExistence type="inferred from homology"/>
<dbReference type="Gene3D" id="3.40.50.300">
    <property type="entry name" value="P-loop containing nucleotide triphosphate hydrolases"/>
    <property type="match status" value="1"/>
</dbReference>